<evidence type="ECO:0000256" key="13">
    <source>
        <dbReference type="ARBA" id="ARBA00049723"/>
    </source>
</evidence>
<dbReference type="PANTHER" id="PTHR47470:SF1">
    <property type="entry name" value="FAD-DEPENDENT OXIDOREDUCTASE 2 FAD BINDING DOMAIN-CONTAINING PROTEIN"/>
    <property type="match status" value="1"/>
</dbReference>
<dbReference type="GO" id="GO:0016995">
    <property type="term" value="F:cholesterol oxidase activity"/>
    <property type="evidence" value="ECO:0007669"/>
    <property type="project" value="UniProtKB-EC"/>
</dbReference>
<accession>A0A1M4Z6P6</accession>
<dbReference type="Gene3D" id="3.30.410.10">
    <property type="entry name" value="Cholesterol Oxidase, domain 2"/>
    <property type="match status" value="1"/>
</dbReference>
<feature type="domain" description="Glucose-methanol-choline oxidoreductase C-terminal" evidence="17">
    <location>
        <begin position="467"/>
        <end position="516"/>
    </location>
</feature>
<dbReference type="InterPro" id="IPR036188">
    <property type="entry name" value="FAD/NAD-bd_sf"/>
</dbReference>
<dbReference type="InterPro" id="IPR052542">
    <property type="entry name" value="Cholesterol_Oxidase"/>
</dbReference>
<evidence type="ECO:0000256" key="2">
    <source>
        <dbReference type="ARBA" id="ARBA00010790"/>
    </source>
</evidence>
<keyword evidence="5" id="KW-0274">FAD</keyword>
<dbReference type="SUPFAM" id="SSF54373">
    <property type="entry name" value="FAD-linked reductases, C-terminal domain"/>
    <property type="match status" value="1"/>
</dbReference>
<evidence type="ECO:0000256" key="8">
    <source>
        <dbReference type="ARBA" id="ARBA00023166"/>
    </source>
</evidence>
<dbReference type="InterPro" id="IPR007867">
    <property type="entry name" value="GMC_OxRtase_C"/>
</dbReference>
<evidence type="ECO:0000313" key="18">
    <source>
        <dbReference type="EMBL" id="SHF13729.1"/>
    </source>
</evidence>
<comment type="cofactor">
    <cofactor evidence="1">
        <name>FAD</name>
        <dbReference type="ChEBI" id="CHEBI:57692"/>
    </cofactor>
</comment>
<evidence type="ECO:0000256" key="9">
    <source>
        <dbReference type="ARBA" id="ARBA00023221"/>
    </source>
</evidence>
<comment type="pathway">
    <text evidence="12">Steroid metabolism; cholesterol degradation.</text>
</comment>
<comment type="similarity">
    <text evidence="2">Belongs to the GMC oxidoreductase family.</text>
</comment>
<name>A0A1M4Z6P6_9FLAO</name>
<dbReference type="Pfam" id="PF00732">
    <property type="entry name" value="GMC_oxred_N"/>
    <property type="match status" value="1"/>
</dbReference>
<keyword evidence="3" id="KW-0153">Cholesterol metabolism</keyword>
<evidence type="ECO:0000256" key="10">
    <source>
        <dbReference type="ARBA" id="ARBA00023235"/>
    </source>
</evidence>
<dbReference type="Pfam" id="PF22500">
    <property type="entry name" value="GMC_oxred_C_1st"/>
    <property type="match status" value="1"/>
</dbReference>
<dbReference type="GO" id="GO:0008203">
    <property type="term" value="P:cholesterol metabolic process"/>
    <property type="evidence" value="ECO:0007669"/>
    <property type="project" value="UniProtKB-KW"/>
</dbReference>
<evidence type="ECO:0000256" key="11">
    <source>
        <dbReference type="ARBA" id="ARBA00038856"/>
    </source>
</evidence>
<evidence type="ECO:0000256" key="14">
    <source>
        <dbReference type="ARBA" id="ARBA00049744"/>
    </source>
</evidence>
<keyword evidence="8" id="KW-1207">Sterol metabolism</keyword>
<evidence type="ECO:0000256" key="3">
    <source>
        <dbReference type="ARBA" id="ARBA00022548"/>
    </source>
</evidence>
<dbReference type="SUPFAM" id="SSF51905">
    <property type="entry name" value="FAD/NAD(P)-binding domain"/>
    <property type="match status" value="1"/>
</dbReference>
<protein>
    <recommendedName>
        <fullName evidence="14">Cholesterol oxidase</fullName>
        <ecNumber evidence="13">1.1.3.6</ecNumber>
        <ecNumber evidence="11">5.3.3.1</ecNumber>
    </recommendedName>
    <alternativeName>
        <fullName evidence="15">Cholesterol isomerase</fullName>
    </alternativeName>
</protein>
<feature type="domain" description="Glucose-methanol-choline oxidoreductase N-terminal" evidence="16">
    <location>
        <begin position="127"/>
        <end position="330"/>
    </location>
</feature>
<evidence type="ECO:0000313" key="19">
    <source>
        <dbReference type="Proteomes" id="UP000184108"/>
    </source>
</evidence>
<evidence type="ECO:0000256" key="6">
    <source>
        <dbReference type="ARBA" id="ARBA00023002"/>
    </source>
</evidence>
<dbReference type="Proteomes" id="UP000184108">
    <property type="component" value="Unassembled WGS sequence"/>
</dbReference>
<dbReference type="GO" id="GO:0004769">
    <property type="term" value="F:steroid Delta-isomerase activity"/>
    <property type="evidence" value="ECO:0007669"/>
    <property type="project" value="UniProtKB-EC"/>
</dbReference>
<sequence length="530" mass="58864">MEHMDRKKFIKTGILAVSGFYFLNSNLFQAVQAKADREEKIVIDAPILIIGSGYGGAVSALRLCEAGKKVVMLEMGLNWEKSGIPFSNLLKPGKSAAWLKKKTISPFMNIFSLTPFTGTLDRMDFEHINIWVGRGVGGGSLVNGGMAVTPKESYFKEVFPDLDADQFYNTYFPLVHKELKVNVISEQFLKDCPYYKFTRVGEAEAHKAGFKTIRVPNVYDFQYMEKEYRNEVPRSALNTEVIYGNNHGKNSLDKTYLKKAMETGNLEILDLHCVDNIKLNDDTTYTLEVQQTDTSGTVVSDKVFNCKKLILAAGTMGTLKLLLKSAAVNNLPVHEQIGKSWGNNGNFMTGRNWVKPLSGGTGSKQSTIPVGGIDNWDDKEHPFFTEIAPLPMGMDVATALYLLINRVDKKGSVSYDASTKKLSLDWNGSNTAKMRENADYFIKKMNRANGGTRSHFLFNNGFGADVCYHPLGGCVLGKATNEYGKLKDHDNLYVLDGSLIPGTIGVNPFMTITAIAEYCIENLIRQNEFA</sequence>
<keyword evidence="10" id="KW-0413">Isomerase</keyword>
<evidence type="ECO:0000256" key="4">
    <source>
        <dbReference type="ARBA" id="ARBA00022630"/>
    </source>
</evidence>
<keyword evidence="9" id="KW-0753">Steroid metabolism</keyword>
<evidence type="ECO:0000256" key="1">
    <source>
        <dbReference type="ARBA" id="ARBA00001974"/>
    </source>
</evidence>
<dbReference type="EC" id="5.3.3.1" evidence="11"/>
<keyword evidence="6" id="KW-0560">Oxidoreductase</keyword>
<reference evidence="19" key="1">
    <citation type="submission" date="2016-11" db="EMBL/GenBank/DDBJ databases">
        <authorList>
            <person name="Varghese N."/>
            <person name="Submissions S."/>
        </authorList>
    </citation>
    <scope>NUCLEOTIDE SEQUENCE [LARGE SCALE GENOMIC DNA]</scope>
    <source>
        <strain evidence="19">YR203</strain>
    </source>
</reference>
<evidence type="ECO:0000259" key="17">
    <source>
        <dbReference type="Pfam" id="PF05199"/>
    </source>
</evidence>
<evidence type="ECO:0000256" key="15">
    <source>
        <dbReference type="ARBA" id="ARBA00049778"/>
    </source>
</evidence>
<organism evidence="18 19">
    <name type="scientific">Chryseobacterium vrystaatense</name>
    <dbReference type="NCBI Taxonomy" id="307480"/>
    <lineage>
        <taxon>Bacteria</taxon>
        <taxon>Pseudomonadati</taxon>
        <taxon>Bacteroidota</taxon>
        <taxon>Flavobacteriia</taxon>
        <taxon>Flavobacteriales</taxon>
        <taxon>Weeksellaceae</taxon>
        <taxon>Chryseobacterium group</taxon>
        <taxon>Chryseobacterium</taxon>
    </lineage>
</organism>
<dbReference type="PANTHER" id="PTHR47470">
    <property type="entry name" value="CHOLESTEROL OXIDASE"/>
    <property type="match status" value="1"/>
</dbReference>
<evidence type="ECO:0000256" key="12">
    <source>
        <dbReference type="ARBA" id="ARBA00049645"/>
    </source>
</evidence>
<evidence type="ECO:0000256" key="7">
    <source>
        <dbReference type="ARBA" id="ARBA00023098"/>
    </source>
</evidence>
<evidence type="ECO:0000256" key="5">
    <source>
        <dbReference type="ARBA" id="ARBA00022827"/>
    </source>
</evidence>
<dbReference type="GO" id="GO:0050660">
    <property type="term" value="F:flavin adenine dinucleotide binding"/>
    <property type="evidence" value="ECO:0007669"/>
    <property type="project" value="InterPro"/>
</dbReference>
<dbReference type="InterPro" id="IPR000172">
    <property type="entry name" value="GMC_OxRdtase_N"/>
</dbReference>
<keyword evidence="7" id="KW-0443">Lipid metabolism</keyword>
<dbReference type="EC" id="1.1.3.6" evidence="13"/>
<dbReference type="Pfam" id="PF05199">
    <property type="entry name" value="GMC_oxred_C"/>
    <property type="match status" value="1"/>
</dbReference>
<dbReference type="AlphaFoldDB" id="A0A1M4Z6P6"/>
<gene>
    <name evidence="18" type="ORF">SAMN02787073_1502</name>
</gene>
<dbReference type="Gene3D" id="3.50.50.60">
    <property type="entry name" value="FAD/NAD(P)-binding domain"/>
    <property type="match status" value="1"/>
</dbReference>
<proteinExistence type="inferred from homology"/>
<keyword evidence="4" id="KW-0285">Flavoprotein</keyword>
<dbReference type="EMBL" id="FQVE01000002">
    <property type="protein sequence ID" value="SHF13729.1"/>
    <property type="molecule type" value="Genomic_DNA"/>
</dbReference>
<evidence type="ECO:0000259" key="16">
    <source>
        <dbReference type="Pfam" id="PF00732"/>
    </source>
</evidence>